<dbReference type="GO" id="GO:0016740">
    <property type="term" value="F:transferase activity"/>
    <property type="evidence" value="ECO:0007669"/>
    <property type="project" value="UniProtKB-KW"/>
</dbReference>
<evidence type="ECO:0000313" key="2">
    <source>
        <dbReference type="EMBL" id="KUK17003.1"/>
    </source>
</evidence>
<organism evidence="2 3">
    <name type="scientific">Thermococcus sibiricus</name>
    <dbReference type="NCBI Taxonomy" id="172049"/>
    <lineage>
        <taxon>Archaea</taxon>
        <taxon>Methanobacteriati</taxon>
        <taxon>Methanobacteriota</taxon>
        <taxon>Thermococci</taxon>
        <taxon>Thermococcales</taxon>
        <taxon>Thermococcaceae</taxon>
        <taxon>Thermococcus</taxon>
    </lineage>
</organism>
<dbReference type="SUPFAM" id="SSF53756">
    <property type="entry name" value="UDP-Glycosyltransferase/glycogen phosphorylase"/>
    <property type="match status" value="1"/>
</dbReference>
<dbReference type="InterPro" id="IPR001296">
    <property type="entry name" value="Glyco_trans_1"/>
</dbReference>
<reference evidence="3" key="1">
    <citation type="journal article" date="2015" name="MBio">
        <title>Genome-Resolved Metagenomic Analysis Reveals Roles for Candidate Phyla and Other Microbial Community Members in Biogeochemical Transformations in Oil Reservoirs.</title>
        <authorList>
            <person name="Hu P."/>
            <person name="Tom L."/>
            <person name="Singh A."/>
            <person name="Thomas B.C."/>
            <person name="Baker B.J."/>
            <person name="Piceno Y.M."/>
            <person name="Andersen G.L."/>
            <person name="Banfield J.F."/>
        </authorList>
    </citation>
    <scope>NUCLEOTIDE SEQUENCE [LARGE SCALE GENOMIC DNA]</scope>
</reference>
<sequence length="350" mass="40376">MKILYIGDFSENFDEGLKNIAKTMHNVMSKKHEVDMLNVKELSLIKLWRILRNNKKYDIAHYFTAPTFSSFVLLKLLKLLNKANKTVISALHPKAEDYFKSPIKRRVVSSLLRVDTILYQYNPKVYEGFARRIFFFPNGVDVNRFSPIPPEKKLELRNELGLPEDKFIVLHVGHLSKKRNIGVFEKIQKASSDIQVVIVGSTYLEKDIELYSKLKGAGCIIFTGYVPQIEKLYQVADLYVFPVYWKNSINIPLTVLEAMSTNLPVVSLTYPGLFVFKGVSGVYFVYNEHELIETVLTIKEKLSKNILDVRTREAVKKWSLENLATLLDEYYNKILMEGDDGHEEGKTPMH</sequence>
<dbReference type="Proteomes" id="UP000053911">
    <property type="component" value="Unassembled WGS sequence"/>
</dbReference>
<evidence type="ECO:0000313" key="3">
    <source>
        <dbReference type="Proteomes" id="UP000053911"/>
    </source>
</evidence>
<dbReference type="Pfam" id="PF00534">
    <property type="entry name" value="Glycos_transf_1"/>
    <property type="match status" value="1"/>
</dbReference>
<gene>
    <name evidence="2" type="ORF">XD54_1712</name>
</gene>
<dbReference type="AlphaFoldDB" id="A0A117L103"/>
<name>A0A117L103_9EURY</name>
<dbReference type="PANTHER" id="PTHR12526">
    <property type="entry name" value="GLYCOSYLTRANSFERASE"/>
    <property type="match status" value="1"/>
</dbReference>
<accession>A0A117L103</accession>
<evidence type="ECO:0000259" key="1">
    <source>
        <dbReference type="Pfam" id="PF00534"/>
    </source>
</evidence>
<proteinExistence type="predicted"/>
<keyword evidence="2" id="KW-0808">Transferase</keyword>
<dbReference type="Gene3D" id="3.40.50.2000">
    <property type="entry name" value="Glycogen Phosphorylase B"/>
    <property type="match status" value="2"/>
</dbReference>
<feature type="domain" description="Glycosyl transferase family 1" evidence="1">
    <location>
        <begin position="155"/>
        <end position="273"/>
    </location>
</feature>
<dbReference type="PANTHER" id="PTHR12526:SF637">
    <property type="entry name" value="GLYCOSYLTRANSFERASE EPSF-RELATED"/>
    <property type="match status" value="1"/>
</dbReference>
<dbReference type="RefSeq" id="WP_283217864.1">
    <property type="nucleotide sequence ID" value="NZ_LGFD01000041.1"/>
</dbReference>
<dbReference type="PATRIC" id="fig|172049.5.peg.1346"/>
<protein>
    <submittedName>
        <fullName evidence="2">Glycosyltransferase</fullName>
    </submittedName>
</protein>
<dbReference type="EMBL" id="LGFD01000041">
    <property type="protein sequence ID" value="KUK17003.1"/>
    <property type="molecule type" value="Genomic_DNA"/>
</dbReference>
<comment type="caution">
    <text evidence="2">The sequence shown here is derived from an EMBL/GenBank/DDBJ whole genome shotgun (WGS) entry which is preliminary data.</text>
</comment>